<organism evidence="6 7">
    <name type="scientific">Rhodococcus rhodochrous J45</name>
    <dbReference type="NCBI Taxonomy" id="935266"/>
    <lineage>
        <taxon>Bacteria</taxon>
        <taxon>Bacillati</taxon>
        <taxon>Actinomycetota</taxon>
        <taxon>Actinomycetes</taxon>
        <taxon>Mycobacteriales</taxon>
        <taxon>Nocardiaceae</taxon>
        <taxon>Rhodococcus</taxon>
    </lineage>
</organism>
<sequence>MSTPETTITPTHAASLYQRLRGHLATLKLHDAAEALPSVLDRAQKDGLSMTAALEQLLSIEVEATEARRLAGRLRFACLPTPACLEDFDYDAAPGLDRALIAELGTCRFLDTATNVLLIGPPGVGKTHLSVGLARAAAHAGYRTYFTTAADLAARCHRAAIEGRWATTMRFYAGPTLLVIDELGYLPLPGEAASALFQVVAQRYLKTSIIITTNRGVGEWGEVLGDTTVAAAMLDRLLHRSVVLNLDGDSYRLRDHHARSENSVKLPPAPGNRYSEPAHEWALSSSTSEHLR</sequence>
<dbReference type="Proteomes" id="UP000317573">
    <property type="component" value="Unassembled WGS sequence"/>
</dbReference>
<keyword evidence="3" id="KW-0067">ATP-binding</keyword>
<dbReference type="PANTHER" id="PTHR30050:SF4">
    <property type="entry name" value="ATP-BINDING PROTEIN RV3427C IN INSERTION SEQUENCE-RELATED"/>
    <property type="match status" value="1"/>
</dbReference>
<dbReference type="Gene3D" id="3.40.50.300">
    <property type="entry name" value="P-loop containing nucleotide triphosphate hydrolases"/>
    <property type="match status" value="1"/>
</dbReference>
<feature type="region of interest" description="Disordered" evidence="4">
    <location>
        <begin position="257"/>
        <end position="292"/>
    </location>
</feature>
<dbReference type="InterPro" id="IPR027417">
    <property type="entry name" value="P-loop_NTPase"/>
</dbReference>
<evidence type="ECO:0000259" key="5">
    <source>
        <dbReference type="SMART" id="SM00382"/>
    </source>
</evidence>
<feature type="compositionally biased region" description="Polar residues" evidence="4">
    <location>
        <begin position="283"/>
        <end position="292"/>
    </location>
</feature>
<evidence type="ECO:0000256" key="1">
    <source>
        <dbReference type="ARBA" id="ARBA00008059"/>
    </source>
</evidence>
<protein>
    <submittedName>
        <fullName evidence="6">DNA replication protein DnaC</fullName>
    </submittedName>
</protein>
<evidence type="ECO:0000256" key="3">
    <source>
        <dbReference type="ARBA" id="ARBA00022840"/>
    </source>
</evidence>
<dbReference type="InterPro" id="IPR028350">
    <property type="entry name" value="DNAC/IstB-like"/>
</dbReference>
<dbReference type="GO" id="GO:0005524">
    <property type="term" value="F:ATP binding"/>
    <property type="evidence" value="ECO:0007669"/>
    <property type="project" value="UniProtKB-KW"/>
</dbReference>
<comment type="caution">
    <text evidence="6">The sequence shown here is derived from an EMBL/GenBank/DDBJ whole genome shotgun (WGS) entry which is preliminary data.</text>
</comment>
<evidence type="ECO:0000256" key="2">
    <source>
        <dbReference type="ARBA" id="ARBA00022741"/>
    </source>
</evidence>
<name>A0A562D8N0_RHORH</name>
<dbReference type="SUPFAM" id="SSF52540">
    <property type="entry name" value="P-loop containing nucleoside triphosphate hydrolases"/>
    <property type="match status" value="1"/>
</dbReference>
<gene>
    <name evidence="6" type="ORF">L618_007400000020</name>
</gene>
<dbReference type="InterPro" id="IPR002611">
    <property type="entry name" value="IstB_ATP-bd"/>
</dbReference>
<comment type="similarity">
    <text evidence="1">Belongs to the IS21/IS1162 putative ATP-binding protein family.</text>
</comment>
<dbReference type="EMBL" id="VLJT01000077">
    <property type="protein sequence ID" value="TWH05930.1"/>
    <property type="molecule type" value="Genomic_DNA"/>
</dbReference>
<dbReference type="GO" id="GO:0006260">
    <property type="term" value="P:DNA replication"/>
    <property type="evidence" value="ECO:0007669"/>
    <property type="project" value="TreeGrafter"/>
</dbReference>
<dbReference type="InterPro" id="IPR047661">
    <property type="entry name" value="IstB"/>
</dbReference>
<dbReference type="PIRSF" id="PIRSF003073">
    <property type="entry name" value="DNAC_TnpB_IstB"/>
    <property type="match status" value="1"/>
</dbReference>
<dbReference type="SMART" id="SM00382">
    <property type="entry name" value="AAA"/>
    <property type="match status" value="1"/>
</dbReference>
<accession>A0A562D8N0</accession>
<dbReference type="PRINTS" id="PR00300">
    <property type="entry name" value="CLPPROTEASEA"/>
</dbReference>
<dbReference type="AlphaFoldDB" id="A0A562D8N0"/>
<proteinExistence type="inferred from homology"/>
<feature type="domain" description="AAA+ ATPase" evidence="5">
    <location>
        <begin position="112"/>
        <end position="247"/>
    </location>
</feature>
<keyword evidence="2" id="KW-0547">Nucleotide-binding</keyword>
<reference evidence="6 7" key="1">
    <citation type="submission" date="2019-07" db="EMBL/GenBank/DDBJ databases">
        <title>Genome sequencing of lignin-degrading bacterial isolates.</title>
        <authorList>
            <person name="Gladden J."/>
        </authorList>
    </citation>
    <scope>NUCLEOTIDE SEQUENCE [LARGE SCALE GENOMIC DNA]</scope>
    <source>
        <strain evidence="6 7">J45</strain>
    </source>
</reference>
<dbReference type="NCBIfam" id="NF038214">
    <property type="entry name" value="IS21_help_AAA"/>
    <property type="match status" value="1"/>
</dbReference>
<evidence type="ECO:0000256" key="4">
    <source>
        <dbReference type="SAM" id="MobiDB-lite"/>
    </source>
</evidence>
<dbReference type="PANTHER" id="PTHR30050">
    <property type="entry name" value="CHROMOSOMAL REPLICATION INITIATOR PROTEIN DNAA"/>
    <property type="match status" value="1"/>
</dbReference>
<dbReference type="Pfam" id="PF01695">
    <property type="entry name" value="IstB_IS21"/>
    <property type="match status" value="1"/>
</dbReference>
<evidence type="ECO:0000313" key="7">
    <source>
        <dbReference type="Proteomes" id="UP000317573"/>
    </source>
</evidence>
<evidence type="ECO:0000313" key="6">
    <source>
        <dbReference type="EMBL" id="TWH05930.1"/>
    </source>
</evidence>
<dbReference type="InterPro" id="IPR001270">
    <property type="entry name" value="ClpA/B"/>
</dbReference>
<dbReference type="CDD" id="cd00009">
    <property type="entry name" value="AAA"/>
    <property type="match status" value="1"/>
</dbReference>
<dbReference type="InterPro" id="IPR003593">
    <property type="entry name" value="AAA+_ATPase"/>
</dbReference>